<dbReference type="Proteomes" id="UP001163096">
    <property type="component" value="Chromosome"/>
</dbReference>
<protein>
    <submittedName>
        <fullName evidence="2">DUF2098 family protein</fullName>
    </submittedName>
</protein>
<dbReference type="EMBL" id="CP113361">
    <property type="protein sequence ID" value="WAI00314.1"/>
    <property type="molecule type" value="Genomic_DNA"/>
</dbReference>
<evidence type="ECO:0000313" key="3">
    <source>
        <dbReference type="Proteomes" id="UP001163096"/>
    </source>
</evidence>
<organism evidence="2 3">
    <name type="scientific">Methanogenium organophilum</name>
    <dbReference type="NCBI Taxonomy" id="2199"/>
    <lineage>
        <taxon>Archaea</taxon>
        <taxon>Methanobacteriati</taxon>
        <taxon>Methanobacteriota</taxon>
        <taxon>Stenosarchaea group</taxon>
        <taxon>Methanomicrobia</taxon>
        <taxon>Methanomicrobiales</taxon>
        <taxon>Methanomicrobiaceae</taxon>
        <taxon>Methanogenium</taxon>
    </lineage>
</organism>
<proteinExistence type="predicted"/>
<keyword evidence="3" id="KW-1185">Reference proteome</keyword>
<dbReference type="RefSeq" id="WP_268185487.1">
    <property type="nucleotide sequence ID" value="NZ_CP113361.1"/>
</dbReference>
<gene>
    <name evidence="2" type="ORF">OU421_07685</name>
</gene>
<sequence>MEDVAIRPGMRVRYPRTGTAGTVVRIEEIDGNEFAEVDTTELLYRTDQLVPIEGEIEEPKKVRKSSDISDYERLKEIESSEDMQEKYDQVSGVGAG</sequence>
<reference evidence="2" key="1">
    <citation type="submission" date="2022-11" db="EMBL/GenBank/DDBJ databases">
        <title>Complete genome sequence of Methanogenium organophilum DSM 3596.</title>
        <authorList>
            <person name="Chen S.-C."/>
            <person name="Lai S.-J."/>
            <person name="You Y.-T."/>
        </authorList>
    </citation>
    <scope>NUCLEOTIDE SEQUENCE</scope>
    <source>
        <strain evidence="2">DSM 3596</strain>
    </source>
</reference>
<evidence type="ECO:0000313" key="2">
    <source>
        <dbReference type="EMBL" id="WAI00314.1"/>
    </source>
</evidence>
<dbReference type="KEGG" id="mou:OU421_07685"/>
<evidence type="ECO:0000256" key="1">
    <source>
        <dbReference type="SAM" id="MobiDB-lite"/>
    </source>
</evidence>
<feature type="compositionally biased region" description="Basic and acidic residues" evidence="1">
    <location>
        <begin position="73"/>
        <end position="88"/>
    </location>
</feature>
<accession>A0A9X9S1X3</accession>
<dbReference type="GeneID" id="76834973"/>
<dbReference type="InterPro" id="IPR019209">
    <property type="entry name" value="DUF2098"/>
</dbReference>
<dbReference type="Pfam" id="PF09871">
    <property type="entry name" value="DUF2098"/>
    <property type="match status" value="1"/>
</dbReference>
<name>A0A9X9S1X3_METOG</name>
<feature type="region of interest" description="Disordered" evidence="1">
    <location>
        <begin position="73"/>
        <end position="96"/>
    </location>
</feature>
<dbReference type="AlphaFoldDB" id="A0A9X9S1X3"/>